<gene>
    <name evidence="2" type="ORF">ACFSMZ_10000</name>
</gene>
<name>A0ABW5DHX0_9HYPH</name>
<evidence type="ECO:0008006" key="4">
    <source>
        <dbReference type="Google" id="ProtNLM"/>
    </source>
</evidence>
<protein>
    <recommendedName>
        <fullName evidence="4">Lipoprotein</fullName>
    </recommendedName>
</protein>
<evidence type="ECO:0000256" key="1">
    <source>
        <dbReference type="SAM" id="SignalP"/>
    </source>
</evidence>
<dbReference type="EMBL" id="JBHUIR010000034">
    <property type="protein sequence ID" value="MFD2260096.1"/>
    <property type="molecule type" value="Genomic_DNA"/>
</dbReference>
<sequence>MNLTETALPASRSRWAAAALVALAALAGCREQPPAGSPVPTGNQAAVSALQAINASAHECWIRSKDPAFAGLRLIPELDTQYGRPRLLLLRKNSTQGLPVLVIEAYGNPARVETYGPLAATPLGNRIGNDVRRWSAGTRTCAA</sequence>
<keyword evidence="3" id="KW-1185">Reference proteome</keyword>
<dbReference type="Proteomes" id="UP001597373">
    <property type="component" value="Unassembled WGS sequence"/>
</dbReference>
<dbReference type="RefSeq" id="WP_165278716.1">
    <property type="nucleotide sequence ID" value="NZ_BAABGS010000075.1"/>
</dbReference>
<reference evidence="3" key="1">
    <citation type="journal article" date="2019" name="Int. J. Syst. Evol. Microbiol.">
        <title>The Global Catalogue of Microorganisms (GCM) 10K type strain sequencing project: providing services to taxonomists for standard genome sequencing and annotation.</title>
        <authorList>
            <consortium name="The Broad Institute Genomics Platform"/>
            <consortium name="The Broad Institute Genome Sequencing Center for Infectious Disease"/>
            <person name="Wu L."/>
            <person name="Ma J."/>
        </authorList>
    </citation>
    <scope>NUCLEOTIDE SEQUENCE [LARGE SCALE GENOMIC DNA]</scope>
    <source>
        <strain evidence="3">KCTC 23707</strain>
    </source>
</reference>
<accession>A0ABW5DHX0</accession>
<proteinExistence type="predicted"/>
<keyword evidence="1" id="KW-0732">Signal</keyword>
<evidence type="ECO:0000313" key="2">
    <source>
        <dbReference type="EMBL" id="MFD2260096.1"/>
    </source>
</evidence>
<feature type="chain" id="PRO_5045890705" description="Lipoprotein" evidence="1">
    <location>
        <begin position="28"/>
        <end position="143"/>
    </location>
</feature>
<comment type="caution">
    <text evidence="2">The sequence shown here is derived from an EMBL/GenBank/DDBJ whole genome shotgun (WGS) entry which is preliminary data.</text>
</comment>
<organism evidence="2 3">
    <name type="scientific">Chelativorans composti</name>
    <dbReference type="NCBI Taxonomy" id="768533"/>
    <lineage>
        <taxon>Bacteria</taxon>
        <taxon>Pseudomonadati</taxon>
        <taxon>Pseudomonadota</taxon>
        <taxon>Alphaproteobacteria</taxon>
        <taxon>Hyphomicrobiales</taxon>
        <taxon>Phyllobacteriaceae</taxon>
        <taxon>Chelativorans</taxon>
    </lineage>
</organism>
<evidence type="ECO:0000313" key="3">
    <source>
        <dbReference type="Proteomes" id="UP001597373"/>
    </source>
</evidence>
<feature type="signal peptide" evidence="1">
    <location>
        <begin position="1"/>
        <end position="27"/>
    </location>
</feature>